<evidence type="ECO:0000256" key="2">
    <source>
        <dbReference type="SAM" id="Phobius"/>
    </source>
</evidence>
<sequence>LYGKQFAELESSIHESTYTLFVHMSQMDIGIDNAMKEFEFRKRALNKAREAMQTVCTSTCVTDDEPPSEPEAQSLLDPGLDTGTLDVPKLMFGAIRRLPIRAIPPYVAALTFAALVAPAAAMDHQVVWGIAPFVFSEAVDPHQVPRVAIGTCAGMVFLWGGYFMGVAKSVVGPLMGFTSVLYMMMRNDDAVKPVLAWAVLDTCLCRWGWQDCVCA</sequence>
<feature type="transmembrane region" description="Helical" evidence="2">
    <location>
        <begin position="147"/>
        <end position="167"/>
    </location>
</feature>
<feature type="region of interest" description="Disordered" evidence="1">
    <location>
        <begin position="59"/>
        <end position="78"/>
    </location>
</feature>
<feature type="non-terminal residue" evidence="3">
    <location>
        <position position="1"/>
    </location>
</feature>
<reference evidence="3 4" key="1">
    <citation type="submission" date="2021-02" db="EMBL/GenBank/DDBJ databases">
        <title>Genome assembly of Pseudopithomyces chartarum.</title>
        <authorList>
            <person name="Jauregui R."/>
            <person name="Singh J."/>
            <person name="Voisey C."/>
        </authorList>
    </citation>
    <scope>NUCLEOTIDE SEQUENCE [LARGE SCALE GENOMIC DNA]</scope>
    <source>
        <strain evidence="3 4">AGR01</strain>
    </source>
</reference>
<evidence type="ECO:0000313" key="3">
    <source>
        <dbReference type="EMBL" id="KAK3217236.1"/>
    </source>
</evidence>
<keyword evidence="2" id="KW-1133">Transmembrane helix</keyword>
<organism evidence="3 4">
    <name type="scientific">Pseudopithomyces chartarum</name>
    <dbReference type="NCBI Taxonomy" id="1892770"/>
    <lineage>
        <taxon>Eukaryota</taxon>
        <taxon>Fungi</taxon>
        <taxon>Dikarya</taxon>
        <taxon>Ascomycota</taxon>
        <taxon>Pezizomycotina</taxon>
        <taxon>Dothideomycetes</taxon>
        <taxon>Pleosporomycetidae</taxon>
        <taxon>Pleosporales</taxon>
        <taxon>Massarineae</taxon>
        <taxon>Didymosphaeriaceae</taxon>
        <taxon>Pseudopithomyces</taxon>
    </lineage>
</organism>
<dbReference type="AlphaFoldDB" id="A0AAN6RMX3"/>
<evidence type="ECO:0000313" key="4">
    <source>
        <dbReference type="Proteomes" id="UP001280581"/>
    </source>
</evidence>
<dbReference type="Proteomes" id="UP001280581">
    <property type="component" value="Unassembled WGS sequence"/>
</dbReference>
<comment type="caution">
    <text evidence="3">The sequence shown here is derived from an EMBL/GenBank/DDBJ whole genome shotgun (WGS) entry which is preliminary data.</text>
</comment>
<proteinExistence type="predicted"/>
<protein>
    <submittedName>
        <fullName evidence="3">Uncharacterized protein</fullName>
    </submittedName>
</protein>
<keyword evidence="2" id="KW-0812">Transmembrane</keyword>
<evidence type="ECO:0000256" key="1">
    <source>
        <dbReference type="SAM" id="MobiDB-lite"/>
    </source>
</evidence>
<gene>
    <name evidence="3" type="ORF">GRF29_1g2371677</name>
</gene>
<accession>A0AAN6RMX3</accession>
<name>A0AAN6RMX3_9PLEO</name>
<keyword evidence="4" id="KW-1185">Reference proteome</keyword>
<feature type="transmembrane region" description="Helical" evidence="2">
    <location>
        <begin position="106"/>
        <end position="127"/>
    </location>
</feature>
<dbReference type="EMBL" id="WVTA01000001">
    <property type="protein sequence ID" value="KAK3217236.1"/>
    <property type="molecule type" value="Genomic_DNA"/>
</dbReference>
<keyword evidence="2" id="KW-0472">Membrane</keyword>